<keyword evidence="2" id="KW-1133">Transmembrane helix</keyword>
<feature type="transmembrane region" description="Helical" evidence="2">
    <location>
        <begin position="132"/>
        <end position="151"/>
    </location>
</feature>
<dbReference type="Proteomes" id="UP000054304">
    <property type="component" value="Unassembled WGS sequence"/>
</dbReference>
<dbReference type="HOGENOM" id="CLU_084558_1_0_1"/>
<sequence>MTSLVQGFIENLAENYATDKWNDYAGERFQPTKDPFYEVSPEGKRKRRKLPEYCPTREKKLWKKLQNRAWKDDRCLCGCLWLNWGLGLAPMLSIIPTIGPIIMYSVHSKLISMAEKELDLPAELVAKMHGNIFLDLLISLPPVLGILFAWMNACSTRNCAMIYNYLAKKAINSHNAHLQQQAQRPSPAGVPSSAAAARPNPTTAATAAAPPPPAAASSTLPKSRGLYGNQGAPRMAPQKQYPVY</sequence>
<keyword evidence="4" id="KW-1185">Reference proteome</keyword>
<feature type="compositionally biased region" description="Low complexity" evidence="1">
    <location>
        <begin position="185"/>
        <end position="208"/>
    </location>
</feature>
<evidence type="ECO:0000313" key="3">
    <source>
        <dbReference type="EMBL" id="CEP61765.1"/>
    </source>
</evidence>
<dbReference type="PANTHER" id="PTHR35519:SF1">
    <property type="entry name" value="YALI0C06193P"/>
    <property type="match status" value="1"/>
</dbReference>
<evidence type="ECO:0000256" key="2">
    <source>
        <dbReference type="SAM" id="Phobius"/>
    </source>
</evidence>
<keyword evidence="2" id="KW-0472">Membrane</keyword>
<dbReference type="AlphaFoldDB" id="A0A0C7MW05"/>
<proteinExistence type="predicted"/>
<dbReference type="RefSeq" id="XP_022627997.1">
    <property type="nucleotide sequence ID" value="XM_022772542.1"/>
</dbReference>
<protein>
    <submittedName>
        <fullName evidence="3">LALA0S04e00144g1_1</fullName>
    </submittedName>
</protein>
<dbReference type="InterPro" id="IPR025187">
    <property type="entry name" value="DUF4112"/>
</dbReference>
<evidence type="ECO:0000313" key="4">
    <source>
        <dbReference type="Proteomes" id="UP000054304"/>
    </source>
</evidence>
<evidence type="ECO:0000256" key="1">
    <source>
        <dbReference type="SAM" id="MobiDB-lite"/>
    </source>
</evidence>
<dbReference type="GeneID" id="34685205"/>
<reference evidence="3 4" key="1">
    <citation type="submission" date="2014-12" db="EMBL/GenBank/DDBJ databases">
        <authorList>
            <person name="Neuveglise Cecile"/>
        </authorList>
    </citation>
    <scope>NUCLEOTIDE SEQUENCE [LARGE SCALE GENOMIC DNA]</scope>
    <source>
        <strain evidence="3 4">CBS 12615</strain>
    </source>
</reference>
<keyword evidence="2" id="KW-0812">Transmembrane</keyword>
<organism evidence="3 4">
    <name type="scientific">Lachancea lanzarotensis</name>
    <dbReference type="NCBI Taxonomy" id="1245769"/>
    <lineage>
        <taxon>Eukaryota</taxon>
        <taxon>Fungi</taxon>
        <taxon>Dikarya</taxon>
        <taxon>Ascomycota</taxon>
        <taxon>Saccharomycotina</taxon>
        <taxon>Saccharomycetes</taxon>
        <taxon>Saccharomycetales</taxon>
        <taxon>Saccharomycetaceae</taxon>
        <taxon>Lachancea</taxon>
    </lineage>
</organism>
<accession>A0A0C7MW05</accession>
<name>A0A0C7MW05_9SACH</name>
<dbReference type="EMBL" id="LN736363">
    <property type="protein sequence ID" value="CEP61765.1"/>
    <property type="molecule type" value="Genomic_DNA"/>
</dbReference>
<dbReference type="Pfam" id="PF13430">
    <property type="entry name" value="DUF4112"/>
    <property type="match status" value="1"/>
</dbReference>
<feature type="region of interest" description="Disordered" evidence="1">
    <location>
        <begin position="176"/>
        <end position="244"/>
    </location>
</feature>
<dbReference type="OrthoDB" id="2103474at2759"/>
<dbReference type="PANTHER" id="PTHR35519">
    <property type="entry name" value="MEMBRANE PROTEINS"/>
    <property type="match status" value="1"/>
</dbReference>
<gene>
    <name evidence="3" type="ORF">LALA0_S04e00144g</name>
</gene>
<feature type="transmembrane region" description="Helical" evidence="2">
    <location>
        <begin position="81"/>
        <end position="106"/>
    </location>
</feature>